<evidence type="ECO:0000313" key="2">
    <source>
        <dbReference type="RefSeq" id="XP_030976291.1"/>
    </source>
</evidence>
<gene>
    <name evidence="2" type="ORF">PgNI_12291</name>
</gene>
<dbReference type="KEGG" id="pgri:PgNI_12291"/>
<keyword evidence="1" id="KW-1185">Reference proteome</keyword>
<reference evidence="2" key="1">
    <citation type="journal article" date="2019" name="Mol. Biol. Evol.">
        <title>Blast fungal genomes show frequent chromosomal changes, gene gains and losses, and effector gene turnover.</title>
        <authorList>
            <person name="Gomez Luciano L.B."/>
            <person name="Jason Tsai I."/>
            <person name="Chuma I."/>
            <person name="Tosa Y."/>
            <person name="Chen Y.H."/>
            <person name="Li J.Y."/>
            <person name="Li M.Y."/>
            <person name="Jade Lu M.Y."/>
            <person name="Nakayashiki H."/>
            <person name="Li W.H."/>
        </authorList>
    </citation>
    <scope>NUCLEOTIDE SEQUENCE</scope>
    <source>
        <strain evidence="2">NI907</strain>
    </source>
</reference>
<evidence type="ECO:0000313" key="1">
    <source>
        <dbReference type="Proteomes" id="UP000515153"/>
    </source>
</evidence>
<protein>
    <submittedName>
        <fullName evidence="2">Uncharacterized protein</fullName>
    </submittedName>
</protein>
<reference evidence="2" key="2">
    <citation type="submission" date="2019-10" db="EMBL/GenBank/DDBJ databases">
        <authorList>
            <consortium name="NCBI Genome Project"/>
        </authorList>
    </citation>
    <scope>NUCLEOTIDE SEQUENCE</scope>
    <source>
        <strain evidence="2">NI907</strain>
    </source>
</reference>
<dbReference type="Proteomes" id="UP000515153">
    <property type="component" value="Unplaced"/>
</dbReference>
<dbReference type="AlphaFoldDB" id="A0A6P8AN23"/>
<reference evidence="2" key="3">
    <citation type="submission" date="2025-08" db="UniProtKB">
        <authorList>
            <consortium name="RefSeq"/>
        </authorList>
    </citation>
    <scope>IDENTIFICATION</scope>
    <source>
        <strain evidence="2">NI907</strain>
    </source>
</reference>
<accession>A0A6P8AN23</accession>
<name>A0A6P8AN23_PYRGI</name>
<organism evidence="1 2">
    <name type="scientific">Pyricularia grisea</name>
    <name type="common">Crabgrass-specific blast fungus</name>
    <name type="synonym">Magnaporthe grisea</name>
    <dbReference type="NCBI Taxonomy" id="148305"/>
    <lineage>
        <taxon>Eukaryota</taxon>
        <taxon>Fungi</taxon>
        <taxon>Dikarya</taxon>
        <taxon>Ascomycota</taxon>
        <taxon>Pezizomycotina</taxon>
        <taxon>Sordariomycetes</taxon>
        <taxon>Sordariomycetidae</taxon>
        <taxon>Magnaporthales</taxon>
        <taxon>Pyriculariaceae</taxon>
        <taxon>Pyricularia</taxon>
    </lineage>
</organism>
<proteinExistence type="predicted"/>
<sequence length="58" mass="6906">MHYRICKLDPNNYRGAPIDDLIIYRRTGYRGKNLLLCWCIKKTTSGLKKVQTGRWTYI</sequence>
<dbReference type="RefSeq" id="XP_030976291.1">
    <property type="nucleotide sequence ID" value="XM_031132244.1"/>
</dbReference>
<dbReference type="GeneID" id="41967149"/>